<evidence type="ECO:0000259" key="5">
    <source>
        <dbReference type="PROSITE" id="PS50923"/>
    </source>
</evidence>
<evidence type="ECO:0000256" key="4">
    <source>
        <dbReference type="SAM" id="Phobius"/>
    </source>
</evidence>
<dbReference type="OMA" id="DIENMRM"/>
<dbReference type="Pfam" id="PF00084">
    <property type="entry name" value="Sushi"/>
    <property type="match status" value="1"/>
</dbReference>
<dbReference type="OrthoDB" id="10051774at2759"/>
<comment type="caution">
    <text evidence="6">The sequence shown here is derived from an EMBL/GenBank/DDBJ whole genome shotgun (WGS) entry which is preliminary data.</text>
</comment>
<keyword evidence="1 2" id="KW-1015">Disulfide bond</keyword>
<keyword evidence="7" id="KW-1185">Reference proteome</keyword>
<reference evidence="6 7" key="1">
    <citation type="journal article" date="2018" name="Nat. Ecol. Evol.">
        <title>Shark genomes provide insights into elasmobranch evolution and the origin of vertebrates.</title>
        <authorList>
            <person name="Hara Y"/>
            <person name="Yamaguchi K"/>
            <person name="Onimaru K"/>
            <person name="Kadota M"/>
            <person name="Koyanagi M"/>
            <person name="Keeley SD"/>
            <person name="Tatsumi K"/>
            <person name="Tanaka K"/>
            <person name="Motone F"/>
            <person name="Kageyama Y"/>
            <person name="Nozu R"/>
            <person name="Adachi N"/>
            <person name="Nishimura O"/>
            <person name="Nakagawa R"/>
            <person name="Tanegashima C"/>
            <person name="Kiyatake I"/>
            <person name="Matsumoto R"/>
            <person name="Murakumo K"/>
            <person name="Nishida K"/>
            <person name="Terakita A"/>
            <person name="Kuratani S"/>
            <person name="Sato K"/>
            <person name="Hyodo S Kuraku.S."/>
        </authorList>
    </citation>
    <scope>NUCLEOTIDE SEQUENCE [LARGE SCALE GENOMIC DNA]</scope>
</reference>
<dbReference type="SUPFAM" id="SSF57535">
    <property type="entry name" value="Complement control module/SCR domain"/>
    <property type="match status" value="1"/>
</dbReference>
<dbReference type="EMBL" id="BFAA01004564">
    <property type="protein sequence ID" value="GCB69289.1"/>
    <property type="molecule type" value="Genomic_DNA"/>
</dbReference>
<evidence type="ECO:0000256" key="1">
    <source>
        <dbReference type="ARBA" id="ARBA00023157"/>
    </source>
</evidence>
<dbReference type="FunFam" id="2.10.70.10:FF:000001">
    <property type="entry name" value="Selectin P"/>
    <property type="match status" value="1"/>
</dbReference>
<feature type="transmembrane region" description="Helical" evidence="4">
    <location>
        <begin position="61"/>
        <end position="86"/>
    </location>
</feature>
<keyword evidence="4" id="KW-1133">Transmembrane helix</keyword>
<evidence type="ECO:0000313" key="7">
    <source>
        <dbReference type="Proteomes" id="UP000288216"/>
    </source>
</evidence>
<dbReference type="InterPro" id="IPR035976">
    <property type="entry name" value="Sushi/SCR/CCP_sf"/>
</dbReference>
<proteinExistence type="predicted"/>
<dbReference type="STRING" id="75743.A0A401P818"/>
<name>A0A401P818_SCYTO</name>
<protein>
    <recommendedName>
        <fullName evidence="5">Sushi domain-containing protein</fullName>
    </recommendedName>
</protein>
<evidence type="ECO:0000313" key="6">
    <source>
        <dbReference type="EMBL" id="GCB69289.1"/>
    </source>
</evidence>
<organism evidence="6 7">
    <name type="scientific">Scyliorhinus torazame</name>
    <name type="common">Cloudy catshark</name>
    <name type="synonym">Catulus torazame</name>
    <dbReference type="NCBI Taxonomy" id="75743"/>
    <lineage>
        <taxon>Eukaryota</taxon>
        <taxon>Metazoa</taxon>
        <taxon>Chordata</taxon>
        <taxon>Craniata</taxon>
        <taxon>Vertebrata</taxon>
        <taxon>Chondrichthyes</taxon>
        <taxon>Elasmobranchii</taxon>
        <taxon>Galeomorphii</taxon>
        <taxon>Galeoidea</taxon>
        <taxon>Carcharhiniformes</taxon>
        <taxon>Scyliorhinidae</taxon>
        <taxon>Scyliorhinus</taxon>
    </lineage>
</organism>
<keyword evidence="4" id="KW-0812">Transmembrane</keyword>
<dbReference type="SMART" id="SM00032">
    <property type="entry name" value="CCP"/>
    <property type="match status" value="1"/>
</dbReference>
<keyword evidence="4" id="KW-0472">Membrane</keyword>
<dbReference type="Proteomes" id="UP000288216">
    <property type="component" value="Unassembled WGS sequence"/>
</dbReference>
<sequence length="124" mass="13084">MNCSYHLGNFSYGSICDFHCVKGLKLKGPVRLQCNESGQWTDQIPSCDVLRSLPPAAASQIYPGAIAAAVGLILLAGMVGTIVAMIRKKLKKEESDTTKLNSDSIGGTEDTFENPSFDSAGAGS</sequence>
<evidence type="ECO:0000256" key="2">
    <source>
        <dbReference type="PROSITE-ProRule" id="PRU00302"/>
    </source>
</evidence>
<dbReference type="CDD" id="cd00033">
    <property type="entry name" value="CCP"/>
    <property type="match status" value="1"/>
</dbReference>
<keyword evidence="2" id="KW-0768">Sushi</keyword>
<feature type="domain" description="Sushi" evidence="5">
    <location>
        <begin position="1"/>
        <end position="49"/>
    </location>
</feature>
<accession>A0A401P818</accession>
<dbReference type="InterPro" id="IPR000436">
    <property type="entry name" value="Sushi_SCR_CCP_dom"/>
</dbReference>
<evidence type="ECO:0000256" key="3">
    <source>
        <dbReference type="SAM" id="MobiDB-lite"/>
    </source>
</evidence>
<comment type="caution">
    <text evidence="2">Lacks conserved residue(s) required for the propagation of feature annotation.</text>
</comment>
<dbReference type="PROSITE" id="PS50923">
    <property type="entry name" value="SUSHI"/>
    <property type="match status" value="1"/>
</dbReference>
<gene>
    <name evidence="6" type="ORF">scyTo_0010533</name>
</gene>
<dbReference type="Gene3D" id="2.10.70.10">
    <property type="entry name" value="Complement Module, domain 1"/>
    <property type="match status" value="1"/>
</dbReference>
<feature type="region of interest" description="Disordered" evidence="3">
    <location>
        <begin position="92"/>
        <end position="124"/>
    </location>
</feature>
<feature type="disulfide bond" evidence="2">
    <location>
        <begin position="20"/>
        <end position="47"/>
    </location>
</feature>
<dbReference type="AlphaFoldDB" id="A0A401P818"/>